<keyword evidence="3" id="KW-1185">Reference proteome</keyword>
<dbReference type="Gene3D" id="1.10.1240.10">
    <property type="entry name" value="Methionine synthase domain"/>
    <property type="match status" value="1"/>
</dbReference>
<dbReference type="GO" id="GO:0046872">
    <property type="term" value="F:metal ion binding"/>
    <property type="evidence" value="ECO:0007669"/>
    <property type="project" value="InterPro"/>
</dbReference>
<dbReference type="SMART" id="SM00422">
    <property type="entry name" value="HTH_MERR"/>
    <property type="match status" value="1"/>
</dbReference>
<dbReference type="SUPFAM" id="SSF46955">
    <property type="entry name" value="Putative DNA-binding domain"/>
    <property type="match status" value="1"/>
</dbReference>
<protein>
    <submittedName>
        <fullName evidence="2">MerR HTH family regulatory protein</fullName>
    </submittedName>
</protein>
<dbReference type="AlphaFoldDB" id="A0A1M5NC08"/>
<accession>A0A1M5NC08</accession>
<organism evidence="2 3">
    <name type="scientific">Hydrocarboniphaga daqingensis</name>
    <dbReference type="NCBI Taxonomy" id="490188"/>
    <lineage>
        <taxon>Bacteria</taxon>
        <taxon>Pseudomonadati</taxon>
        <taxon>Pseudomonadota</taxon>
        <taxon>Gammaproteobacteria</taxon>
        <taxon>Nevskiales</taxon>
        <taxon>Nevskiaceae</taxon>
        <taxon>Hydrocarboniphaga</taxon>
    </lineage>
</organism>
<dbReference type="InterPro" id="IPR000551">
    <property type="entry name" value="MerR-type_HTH_dom"/>
</dbReference>
<dbReference type="SUPFAM" id="SSF52242">
    <property type="entry name" value="Cobalamin (vitamin B12)-binding domain"/>
    <property type="match status" value="1"/>
</dbReference>
<evidence type="ECO:0000313" key="3">
    <source>
        <dbReference type="Proteomes" id="UP000199758"/>
    </source>
</evidence>
<dbReference type="Gene3D" id="1.10.1660.10">
    <property type="match status" value="1"/>
</dbReference>
<dbReference type="Gene3D" id="3.40.50.280">
    <property type="entry name" value="Cobalamin-binding domain"/>
    <property type="match status" value="1"/>
</dbReference>
<dbReference type="OrthoDB" id="9800334at2"/>
<reference evidence="2 3" key="1">
    <citation type="submission" date="2016-11" db="EMBL/GenBank/DDBJ databases">
        <authorList>
            <person name="Jaros S."/>
            <person name="Januszkiewicz K."/>
            <person name="Wedrychowicz H."/>
        </authorList>
    </citation>
    <scope>NUCLEOTIDE SEQUENCE [LARGE SCALE GENOMIC DNA]</scope>
    <source>
        <strain evidence="2 3">CGMCC 1.7049</strain>
    </source>
</reference>
<dbReference type="InterPro" id="IPR036724">
    <property type="entry name" value="Cobalamin-bd_sf"/>
</dbReference>
<dbReference type="Pfam" id="PF13411">
    <property type="entry name" value="MerR_1"/>
    <property type="match status" value="1"/>
</dbReference>
<dbReference type="STRING" id="490188.SAMN04488068_1760"/>
<dbReference type="InterPro" id="IPR009061">
    <property type="entry name" value="DNA-bd_dom_put_sf"/>
</dbReference>
<sequence>MDDDKSKKLMDKLPTDVPRCPINVAARRSGLSAHVIRAWERRYSAITPDRTSKARRLYSDWEVHRLVVLRQAVELGHRIGEIARLPIEELRALVGRDAVPGVEASPRIPLPRSRLIEVTLDAVRAFDSAGYAQSLLQATRTMTVPELFDDFVTALLAEIRAQIAAGEMRVAHERFAWAYLRDFLGDLLASSGAAPWSSTAVISTPEGDHREAAALMAAVTASRAGWDVVYAGPAVPVGELAYIVRQRHAAVVILGLLPGSTAPADPPPAPWGAETQLMLCGPGLPLGSQRELQQRLEDLRRR</sequence>
<dbReference type="GO" id="GO:0003677">
    <property type="term" value="F:DNA binding"/>
    <property type="evidence" value="ECO:0007669"/>
    <property type="project" value="InterPro"/>
</dbReference>
<dbReference type="Proteomes" id="UP000199758">
    <property type="component" value="Unassembled WGS sequence"/>
</dbReference>
<dbReference type="GO" id="GO:0006355">
    <property type="term" value="P:regulation of DNA-templated transcription"/>
    <property type="evidence" value="ECO:0007669"/>
    <property type="project" value="InterPro"/>
</dbReference>
<name>A0A1M5NC08_9GAMM</name>
<dbReference type="PROSITE" id="PS50937">
    <property type="entry name" value="HTH_MERR_2"/>
    <property type="match status" value="1"/>
</dbReference>
<gene>
    <name evidence="2" type="ORF">SAMN04488068_1760</name>
</gene>
<proteinExistence type="predicted"/>
<evidence type="ECO:0000313" key="2">
    <source>
        <dbReference type="EMBL" id="SHG86992.1"/>
    </source>
</evidence>
<evidence type="ECO:0000259" key="1">
    <source>
        <dbReference type="PROSITE" id="PS50937"/>
    </source>
</evidence>
<dbReference type="GO" id="GO:0031419">
    <property type="term" value="F:cobalamin binding"/>
    <property type="evidence" value="ECO:0007669"/>
    <property type="project" value="InterPro"/>
</dbReference>
<feature type="domain" description="HTH merR-type" evidence="1">
    <location>
        <begin position="22"/>
        <end position="88"/>
    </location>
</feature>
<dbReference type="EMBL" id="FQWZ01000003">
    <property type="protein sequence ID" value="SHG86992.1"/>
    <property type="molecule type" value="Genomic_DNA"/>
</dbReference>
<dbReference type="InterPro" id="IPR036594">
    <property type="entry name" value="Meth_synthase_dom"/>
</dbReference>
<dbReference type="RefSeq" id="WP_072896544.1">
    <property type="nucleotide sequence ID" value="NZ_FQWZ01000003.1"/>
</dbReference>